<evidence type="ECO:0000313" key="3">
    <source>
        <dbReference type="Proteomes" id="UP000263377"/>
    </source>
</evidence>
<dbReference type="Proteomes" id="UP000263377">
    <property type="component" value="Unassembled WGS sequence"/>
</dbReference>
<dbReference type="InterPro" id="IPR002645">
    <property type="entry name" value="STAS_dom"/>
</dbReference>
<dbReference type="CDD" id="cd07043">
    <property type="entry name" value="STAS_anti-anti-sigma_factors"/>
    <property type="match status" value="1"/>
</dbReference>
<sequence length="231" mass="24332">MDPMSRHGLERLRSRLVDCLGPPGEGGRDPRTCGEPLCRQVRHAVTGVDAYLTALEEGSRTAAGLHERALDLWQDLERIASAQPGRAAVDGGAGAAVRCGSRPEEWAVPPCLKAETVRAGDALVCSFTGGMVLDSEPVAARALDAALVRRPALLAVDLTGVELFTCTGLNLLLAARRRALDIGIPLVLVAPSGRTLRVLELTGTAALFPVHPTAEDALRHRPLPAPRPDGG</sequence>
<dbReference type="Pfam" id="PF01740">
    <property type="entry name" value="STAS"/>
    <property type="match status" value="1"/>
</dbReference>
<comment type="caution">
    <text evidence="2">The sequence shown here is derived from an EMBL/GenBank/DDBJ whole genome shotgun (WGS) entry which is preliminary data.</text>
</comment>
<name>A0A372ZMZ3_9ACTN</name>
<accession>A0A372ZMZ3</accession>
<dbReference type="EMBL" id="QVIG01000001">
    <property type="protein sequence ID" value="RGD56852.1"/>
    <property type="molecule type" value="Genomic_DNA"/>
</dbReference>
<dbReference type="SUPFAM" id="SSF52091">
    <property type="entry name" value="SpoIIaa-like"/>
    <property type="match status" value="1"/>
</dbReference>
<dbReference type="PANTHER" id="PTHR33495:SF2">
    <property type="entry name" value="ANTI-SIGMA FACTOR ANTAGONIST TM_1081-RELATED"/>
    <property type="match status" value="1"/>
</dbReference>
<dbReference type="InterPro" id="IPR036513">
    <property type="entry name" value="STAS_dom_sf"/>
</dbReference>
<proteinExistence type="predicted"/>
<protein>
    <submittedName>
        <fullName evidence="2">STAS domain-containing protein</fullName>
    </submittedName>
</protein>
<dbReference type="AlphaFoldDB" id="A0A372ZMZ3"/>
<gene>
    <name evidence="2" type="ORF">DR950_02760</name>
</gene>
<evidence type="ECO:0000259" key="1">
    <source>
        <dbReference type="PROSITE" id="PS50801"/>
    </source>
</evidence>
<keyword evidence="3" id="KW-1185">Reference proteome</keyword>
<reference evidence="2 3" key="1">
    <citation type="submission" date="2018-08" db="EMBL/GenBank/DDBJ databases">
        <title>Diversity &amp; Physiological Properties of Lignin-Decomposing Actinobacteria from Soil.</title>
        <authorList>
            <person name="Roh S.G."/>
            <person name="Kim S.B."/>
        </authorList>
    </citation>
    <scope>NUCLEOTIDE SEQUENCE [LARGE SCALE GENOMIC DNA]</scope>
    <source>
        <strain evidence="2 3">MMS17-GH009</strain>
    </source>
</reference>
<dbReference type="PROSITE" id="PS50801">
    <property type="entry name" value="STAS"/>
    <property type="match status" value="1"/>
</dbReference>
<dbReference type="GO" id="GO:0043856">
    <property type="term" value="F:anti-sigma factor antagonist activity"/>
    <property type="evidence" value="ECO:0007669"/>
    <property type="project" value="TreeGrafter"/>
</dbReference>
<dbReference type="Gene3D" id="3.30.750.24">
    <property type="entry name" value="STAS domain"/>
    <property type="match status" value="1"/>
</dbReference>
<organism evidence="2 3">
    <name type="scientific">Kitasatospora xanthocidica</name>
    <dbReference type="NCBI Taxonomy" id="83382"/>
    <lineage>
        <taxon>Bacteria</taxon>
        <taxon>Bacillati</taxon>
        <taxon>Actinomycetota</taxon>
        <taxon>Actinomycetes</taxon>
        <taxon>Kitasatosporales</taxon>
        <taxon>Streptomycetaceae</taxon>
        <taxon>Kitasatospora</taxon>
    </lineage>
</organism>
<evidence type="ECO:0000313" key="2">
    <source>
        <dbReference type="EMBL" id="RGD56852.1"/>
    </source>
</evidence>
<dbReference type="PANTHER" id="PTHR33495">
    <property type="entry name" value="ANTI-SIGMA FACTOR ANTAGONIST TM_1081-RELATED-RELATED"/>
    <property type="match status" value="1"/>
</dbReference>
<feature type="domain" description="STAS" evidence="1">
    <location>
        <begin position="112"/>
        <end position="221"/>
    </location>
</feature>